<dbReference type="Pfam" id="PF13343">
    <property type="entry name" value="SBP_bac_6"/>
    <property type="match status" value="1"/>
</dbReference>
<organism evidence="4">
    <name type="scientific">Nitratifractor salsuginis</name>
    <dbReference type="NCBI Taxonomy" id="269261"/>
    <lineage>
        <taxon>Bacteria</taxon>
        <taxon>Pseudomonadati</taxon>
        <taxon>Campylobacterota</taxon>
        <taxon>Epsilonproteobacteria</taxon>
        <taxon>Campylobacterales</taxon>
        <taxon>Sulfurovaceae</taxon>
        <taxon>Nitratifractor</taxon>
    </lineage>
</organism>
<dbReference type="SUPFAM" id="SSF53850">
    <property type="entry name" value="Periplasmic binding protein-like II"/>
    <property type="match status" value="1"/>
</dbReference>
<feature type="compositionally biased region" description="Low complexity" evidence="2">
    <location>
        <begin position="449"/>
        <end position="458"/>
    </location>
</feature>
<evidence type="ECO:0000313" key="4">
    <source>
        <dbReference type="EMBL" id="HFC03370.1"/>
    </source>
</evidence>
<feature type="region of interest" description="Disordered" evidence="2">
    <location>
        <begin position="430"/>
        <end position="471"/>
    </location>
</feature>
<dbReference type="PANTHER" id="PTHR30006">
    <property type="entry name" value="THIAMINE-BINDING PERIPLASMIC PROTEIN-RELATED"/>
    <property type="match status" value="1"/>
</dbReference>
<dbReference type="Proteomes" id="UP000885722">
    <property type="component" value="Unassembled WGS sequence"/>
</dbReference>
<protein>
    <submittedName>
        <fullName evidence="4">Extracellular solute-binding protein</fullName>
    </submittedName>
</protein>
<sequence>MREQRGLGTYTCTMKMQQIIIAALLVIVLGVPFLMSAGKKGTGHQPGTRTLIIVTPHVPQIRDEFGYAFARWHQREYGQAVSIDWRTPGGTSEIRKQLEAMFKETIKKATEDSGFSIDENGVLELDSGGISFDIMLGGGSYDHGLLKKGVTVSTSKTVGASTMEMDLTVSISRPADFTQSELDELFGENKIGPQELYDPEQYWIGTALSSFGIVYNRDVFKKLGLKDPTAFDDLTSPKLSGWIALADPRQSGSITTTFDSILGNEGWTHGWRTLRAMSGNTRYFTNSSTKPPIDVSQGEAAAGLAIDFYGRGQAQVIKDSGGGDRVGYADPDGAVYIDADPVSIINGGPDYELATRFVRYCLTDEAQALWQFKKNDPENPLGPDGEPMGPKWHELRRMPIKRSMYEKYFSYFVDQVDPFEIVSDVKNPGWRAGAHRRLSRPRRGPGRPVPVWGPGRRPWQSRTPPGSRRRG</sequence>
<feature type="compositionally biased region" description="Basic residues" evidence="2">
    <location>
        <begin position="433"/>
        <end position="445"/>
    </location>
</feature>
<dbReference type="EMBL" id="DRNO01000050">
    <property type="protein sequence ID" value="HFC03370.1"/>
    <property type="molecule type" value="Genomic_DNA"/>
</dbReference>
<keyword evidence="1" id="KW-0732">Signal</keyword>
<accession>A0A7V2SIY9</accession>
<evidence type="ECO:0000256" key="2">
    <source>
        <dbReference type="SAM" id="MobiDB-lite"/>
    </source>
</evidence>
<comment type="caution">
    <text evidence="4">The sequence shown here is derived from an EMBL/GenBank/DDBJ whole genome shotgun (WGS) entry which is preliminary data.</text>
</comment>
<evidence type="ECO:0000256" key="1">
    <source>
        <dbReference type="ARBA" id="ARBA00022729"/>
    </source>
</evidence>
<reference evidence="4" key="1">
    <citation type="journal article" date="2020" name="mSystems">
        <title>Genome- and Community-Level Interaction Insights into Carbon Utilization and Element Cycling Functions of Hydrothermarchaeota in Hydrothermal Sediment.</title>
        <authorList>
            <person name="Zhou Z."/>
            <person name="Liu Y."/>
            <person name="Xu W."/>
            <person name="Pan J."/>
            <person name="Luo Z.H."/>
            <person name="Li M."/>
        </authorList>
    </citation>
    <scope>NUCLEOTIDE SEQUENCE [LARGE SCALE GENOMIC DNA]</scope>
    <source>
        <strain evidence="4">HyVt-513</strain>
    </source>
</reference>
<gene>
    <name evidence="4" type="ORF">ENJ74_00730</name>
</gene>
<keyword evidence="3" id="KW-0472">Membrane</keyword>
<proteinExistence type="predicted"/>
<keyword evidence="3" id="KW-1133">Transmembrane helix</keyword>
<dbReference type="AlphaFoldDB" id="A0A7V2SIY9"/>
<feature type="transmembrane region" description="Helical" evidence="3">
    <location>
        <begin position="20"/>
        <end position="38"/>
    </location>
</feature>
<dbReference type="PANTHER" id="PTHR30006:SF24">
    <property type="entry name" value="SLL0237 PROTEIN"/>
    <property type="match status" value="1"/>
</dbReference>
<keyword evidence="3" id="KW-0812">Transmembrane</keyword>
<name>A0A7V2SIY9_9BACT</name>
<evidence type="ECO:0000256" key="3">
    <source>
        <dbReference type="SAM" id="Phobius"/>
    </source>
</evidence>
<dbReference type="Gene3D" id="3.40.190.10">
    <property type="entry name" value="Periplasmic binding protein-like II"/>
    <property type="match status" value="2"/>
</dbReference>